<reference evidence="1" key="1">
    <citation type="journal article" date="2019" name="bioRxiv">
        <title>The Genome of the Zebra Mussel, Dreissena polymorpha: A Resource for Invasive Species Research.</title>
        <authorList>
            <person name="McCartney M.A."/>
            <person name="Auch B."/>
            <person name="Kono T."/>
            <person name="Mallez S."/>
            <person name="Zhang Y."/>
            <person name="Obille A."/>
            <person name="Becker A."/>
            <person name="Abrahante J.E."/>
            <person name="Garbe J."/>
            <person name="Badalamenti J.P."/>
            <person name="Herman A."/>
            <person name="Mangelson H."/>
            <person name="Liachko I."/>
            <person name="Sullivan S."/>
            <person name="Sone E.D."/>
            <person name="Koren S."/>
            <person name="Silverstein K.A.T."/>
            <person name="Beckman K.B."/>
            <person name="Gohl D.M."/>
        </authorList>
    </citation>
    <scope>NUCLEOTIDE SEQUENCE</scope>
    <source>
        <strain evidence="1">Duluth1</strain>
        <tissue evidence="1">Whole animal</tissue>
    </source>
</reference>
<name>A0A9D4F411_DREPO</name>
<organism evidence="1 2">
    <name type="scientific">Dreissena polymorpha</name>
    <name type="common">Zebra mussel</name>
    <name type="synonym">Mytilus polymorpha</name>
    <dbReference type="NCBI Taxonomy" id="45954"/>
    <lineage>
        <taxon>Eukaryota</taxon>
        <taxon>Metazoa</taxon>
        <taxon>Spiralia</taxon>
        <taxon>Lophotrochozoa</taxon>
        <taxon>Mollusca</taxon>
        <taxon>Bivalvia</taxon>
        <taxon>Autobranchia</taxon>
        <taxon>Heteroconchia</taxon>
        <taxon>Euheterodonta</taxon>
        <taxon>Imparidentia</taxon>
        <taxon>Neoheterodontei</taxon>
        <taxon>Myida</taxon>
        <taxon>Dreissenoidea</taxon>
        <taxon>Dreissenidae</taxon>
        <taxon>Dreissena</taxon>
    </lineage>
</organism>
<gene>
    <name evidence="1" type="ORF">DPMN_167857</name>
</gene>
<dbReference type="AlphaFoldDB" id="A0A9D4F411"/>
<comment type="caution">
    <text evidence="1">The sequence shown here is derived from an EMBL/GenBank/DDBJ whole genome shotgun (WGS) entry which is preliminary data.</text>
</comment>
<proteinExistence type="predicted"/>
<dbReference type="EMBL" id="JAIWYP010000008">
    <property type="protein sequence ID" value="KAH3789671.1"/>
    <property type="molecule type" value="Genomic_DNA"/>
</dbReference>
<dbReference type="Proteomes" id="UP000828390">
    <property type="component" value="Unassembled WGS sequence"/>
</dbReference>
<reference evidence="1" key="2">
    <citation type="submission" date="2020-11" db="EMBL/GenBank/DDBJ databases">
        <authorList>
            <person name="McCartney M.A."/>
            <person name="Auch B."/>
            <person name="Kono T."/>
            <person name="Mallez S."/>
            <person name="Becker A."/>
            <person name="Gohl D.M."/>
            <person name="Silverstein K.A.T."/>
            <person name="Koren S."/>
            <person name="Bechman K.B."/>
            <person name="Herman A."/>
            <person name="Abrahante J.E."/>
            <person name="Garbe J."/>
        </authorList>
    </citation>
    <scope>NUCLEOTIDE SEQUENCE</scope>
    <source>
        <strain evidence="1">Duluth1</strain>
        <tissue evidence="1">Whole animal</tissue>
    </source>
</reference>
<evidence type="ECO:0000313" key="1">
    <source>
        <dbReference type="EMBL" id="KAH3789671.1"/>
    </source>
</evidence>
<accession>A0A9D4F411</accession>
<sequence>MGAQFIDKTTTREGSPYFDTTETLEQKSRIKRTVRSDLNSQAIPKRFGSVFSREFMS</sequence>
<keyword evidence="2" id="KW-1185">Reference proteome</keyword>
<evidence type="ECO:0000313" key="2">
    <source>
        <dbReference type="Proteomes" id="UP000828390"/>
    </source>
</evidence>
<protein>
    <submittedName>
        <fullName evidence="1">Uncharacterized protein</fullName>
    </submittedName>
</protein>